<dbReference type="KEGG" id="scj:SCANT_v1c03720"/>
<sequence length="666" mass="76184">MKKLLAIFGTSLLVVSPAFLVVSCTKKEKNIDDISLKTAVEQIGKSVYLTDTKKYNFNYQMNDILRTKRIKDISTIYGNDTYTKDDLSSYSRFDDLYNYYFDKNLFADNLSISENINWEGNIQAQNSKNLELLLVTIPNLLDLLGNGKIFTFIFKLIEIAPSILVSLSDNYLVSYLNKILSKENSESFSNAFSNEPYTNFTNQEALNSSIIGLSNSIDFLLGNKNELKIPTKEQSQGEYFLNSISLLTNNLRSILKKEKTINLDLIIDLPAIAEVIRFARTLIVYITNGVDSIYKENQNQSGHNYFEEIEKFRNSVIEAKKNELNILNVFEFLDSTYEDGEGLKLIFALLFQSYKEPKLRAGKLTINVGAISDENIQVKGITPLLQASINAVFPTFYITEGLPSIVVSLLKILKIDKVNLASVTIDLLNSLVSGSNFKGIIDIMNHFLIINFIKNEQLKSKIESLKEIDEIYKNSLWTELYGGTFINKFYEVLFNKKIEEKINIKGILENSKISFLGEKILYKDILSKINNNQDFKGDFKIDFSNISQIVIDLRKILDLKNGIKTDINIKDFQSNLETLFVNLQGMKKLTSWASNTETSEGSSLWDKYQAEQNKYNKNLRADILTQKIKSVNQNKKYSYEVIVENKKYVINLKMLKNNKFQIISIN</sequence>
<evidence type="ECO:0000313" key="2">
    <source>
        <dbReference type="EMBL" id="ALD66282.1"/>
    </source>
</evidence>
<evidence type="ECO:0008006" key="4">
    <source>
        <dbReference type="Google" id="ProtNLM"/>
    </source>
</evidence>
<dbReference type="PATRIC" id="fig|362837.3.peg.374"/>
<dbReference type="Proteomes" id="UP000063919">
    <property type="component" value="Chromosome"/>
</dbReference>
<evidence type="ECO:0000313" key="3">
    <source>
        <dbReference type="Proteomes" id="UP000063919"/>
    </source>
</evidence>
<accession>A0A0M4KEB1</accession>
<dbReference type="InterPro" id="IPR054816">
    <property type="entry name" value="Lipoprotein_mollicutes-type_CS"/>
</dbReference>
<keyword evidence="3" id="KW-1185">Reference proteome</keyword>
<reference evidence="2 3" key="1">
    <citation type="journal article" date="2015" name="Genome Announc.">
        <title>Complete Genome Sequence of Spiroplasma cantharicola CC-1T (DSM 21588), a Bacterium Isolated from Soldier Beetle (Cantharis carolinus).</title>
        <authorList>
            <person name="Lo W.S."/>
            <person name="Liu P.Y."/>
            <person name="Kuo C.H."/>
        </authorList>
    </citation>
    <scope>NUCLEOTIDE SEQUENCE [LARGE SCALE GENOMIC DNA]</scope>
    <source>
        <strain evidence="2 3">CC-1</strain>
    </source>
</reference>
<dbReference type="NCBIfam" id="NF038029">
    <property type="entry name" value="LP_plasma"/>
    <property type="match status" value="1"/>
</dbReference>
<feature type="chain" id="PRO_5005796888" description="MOLPALP family lipoprotein" evidence="1">
    <location>
        <begin position="21"/>
        <end position="666"/>
    </location>
</feature>
<proteinExistence type="predicted"/>
<dbReference type="STRING" id="362837.SCANT_v1c03720"/>
<evidence type="ECO:0000256" key="1">
    <source>
        <dbReference type="SAM" id="SignalP"/>
    </source>
</evidence>
<keyword evidence="1" id="KW-0732">Signal</keyword>
<organism evidence="2 3">
    <name type="scientific">Spiroplasma cantharicola</name>
    <dbReference type="NCBI Taxonomy" id="362837"/>
    <lineage>
        <taxon>Bacteria</taxon>
        <taxon>Bacillati</taxon>
        <taxon>Mycoplasmatota</taxon>
        <taxon>Mollicutes</taxon>
        <taxon>Entomoplasmatales</taxon>
        <taxon>Spiroplasmataceae</taxon>
        <taxon>Spiroplasma</taxon>
    </lineage>
</organism>
<dbReference type="AlphaFoldDB" id="A0A0M4KEB1"/>
<dbReference type="OrthoDB" id="387742at2"/>
<dbReference type="PROSITE" id="PS51257">
    <property type="entry name" value="PROKAR_LIPOPROTEIN"/>
    <property type="match status" value="1"/>
</dbReference>
<name>A0A0M4KEB1_9MOLU</name>
<protein>
    <recommendedName>
        <fullName evidence="4">MOLPALP family lipoprotein</fullName>
    </recommendedName>
</protein>
<feature type="signal peptide" evidence="1">
    <location>
        <begin position="1"/>
        <end position="20"/>
    </location>
</feature>
<dbReference type="EMBL" id="CP012622">
    <property type="protein sequence ID" value="ALD66282.1"/>
    <property type="molecule type" value="Genomic_DNA"/>
</dbReference>
<gene>
    <name evidence="2" type="ORF">SCANT_v1c03720</name>
</gene>
<dbReference type="RefSeq" id="WP_053946044.1">
    <property type="nucleotide sequence ID" value="NZ_CP012622.1"/>
</dbReference>